<reference evidence="3 5" key="2">
    <citation type="submission" date="2016-10" db="EMBL/GenBank/DDBJ databases">
        <authorList>
            <person name="Varghese N."/>
            <person name="Submissions S."/>
        </authorList>
    </citation>
    <scope>NUCLEOTIDE SEQUENCE [LARGE SCALE GENOMIC DNA]</scope>
    <source>
        <strain evidence="3 5">DSM 14939</strain>
    </source>
</reference>
<evidence type="ECO:0000259" key="1">
    <source>
        <dbReference type="SMART" id="SM00954"/>
    </source>
</evidence>
<keyword evidence="5" id="KW-1185">Reference proteome</keyword>
<evidence type="ECO:0000313" key="2">
    <source>
        <dbReference type="EMBL" id="KPW86897.1"/>
    </source>
</evidence>
<dbReference type="PANTHER" id="PTHR47837:SF1">
    <property type="entry name" value="GTP PYROPHOSPHOKINASE YJBM"/>
    <property type="match status" value="1"/>
</dbReference>
<dbReference type="EMBL" id="LJQB01000020">
    <property type="protein sequence ID" value="KPW86897.1"/>
    <property type="molecule type" value="Genomic_DNA"/>
</dbReference>
<feature type="domain" description="RelA/SpoT" evidence="1">
    <location>
        <begin position="77"/>
        <end position="198"/>
    </location>
</feature>
<dbReference type="Proteomes" id="UP000050411">
    <property type="component" value="Unassembled WGS sequence"/>
</dbReference>
<proteinExistence type="predicted"/>
<dbReference type="Proteomes" id="UP000183042">
    <property type="component" value="Unassembled WGS sequence"/>
</dbReference>
<dbReference type="GO" id="GO:0015969">
    <property type="term" value="P:guanosine tetraphosphate metabolic process"/>
    <property type="evidence" value="ECO:0007669"/>
    <property type="project" value="InterPro"/>
</dbReference>
<dbReference type="SUPFAM" id="SSF81301">
    <property type="entry name" value="Nucleotidyltransferase"/>
    <property type="match status" value="1"/>
</dbReference>
<evidence type="ECO:0000313" key="3">
    <source>
        <dbReference type="EMBL" id="SDP59667.1"/>
    </source>
</evidence>
<organism evidence="2 4">
    <name type="scientific">Pseudomonas congelans</name>
    <dbReference type="NCBI Taxonomy" id="200452"/>
    <lineage>
        <taxon>Bacteria</taxon>
        <taxon>Pseudomonadati</taxon>
        <taxon>Pseudomonadota</taxon>
        <taxon>Gammaproteobacteria</taxon>
        <taxon>Pseudomonadales</taxon>
        <taxon>Pseudomonadaceae</taxon>
        <taxon>Pseudomonas</taxon>
    </lineage>
</organism>
<accession>A0A0P9M632</accession>
<dbReference type="PANTHER" id="PTHR47837">
    <property type="entry name" value="GTP PYROPHOSPHOKINASE YJBM"/>
    <property type="match status" value="1"/>
</dbReference>
<dbReference type="Gene3D" id="3.30.460.10">
    <property type="entry name" value="Beta Polymerase, domain 2"/>
    <property type="match status" value="1"/>
</dbReference>
<dbReference type="InterPro" id="IPR007685">
    <property type="entry name" value="RelA_SpoT"/>
</dbReference>
<dbReference type="Pfam" id="PF04607">
    <property type="entry name" value="RelA_SpoT"/>
    <property type="match status" value="1"/>
</dbReference>
<protein>
    <submittedName>
        <fullName evidence="2">RelA/SpoT domain-containing protein</fullName>
    </submittedName>
</protein>
<dbReference type="EMBL" id="FNJH01000005">
    <property type="protein sequence ID" value="SDP59667.1"/>
    <property type="molecule type" value="Genomic_DNA"/>
</dbReference>
<comment type="caution">
    <text evidence="2">The sequence shown here is derived from an EMBL/GenBank/DDBJ whole genome shotgun (WGS) entry which is preliminary data.</text>
</comment>
<dbReference type="InterPro" id="IPR052366">
    <property type="entry name" value="GTP_Pyrophosphokinase"/>
</dbReference>
<dbReference type="AlphaFoldDB" id="A0A0P9M632"/>
<dbReference type="SMART" id="SM00954">
    <property type="entry name" value="RelA_SpoT"/>
    <property type="match status" value="1"/>
</dbReference>
<dbReference type="CDD" id="cd05399">
    <property type="entry name" value="NT_Rel-Spo_like"/>
    <property type="match status" value="1"/>
</dbReference>
<evidence type="ECO:0000313" key="5">
    <source>
        <dbReference type="Proteomes" id="UP000183042"/>
    </source>
</evidence>
<gene>
    <name evidence="2" type="ORF">ALO92_02752</name>
    <name evidence="3" type="ORF">SAMN05216596_105344</name>
</gene>
<reference evidence="2 4" key="1">
    <citation type="submission" date="2015-09" db="EMBL/GenBank/DDBJ databases">
        <title>Genome announcement of multiple Pseudomonas syringae strains.</title>
        <authorList>
            <person name="Thakur S."/>
            <person name="Wang P.W."/>
            <person name="Gong Y."/>
            <person name="Weir B.S."/>
            <person name="Guttman D.S."/>
        </authorList>
    </citation>
    <scope>NUCLEOTIDE SEQUENCE [LARGE SCALE GENOMIC DNA]</scope>
    <source>
        <strain evidence="2 4">ICMP19117</strain>
    </source>
</reference>
<name>A0A0P9M632_9PSED</name>
<dbReference type="PATRIC" id="fig|200452.3.peg.3303"/>
<sequence length="379" mass="43336">MLPRKAKMAWVTPQYSKKKVMRAGSTLFDEDATFEEFDEALIVLNNWRSSHSYPVNTFQASLRNKLKSLDIKGVVAQRLKRIPSIVAKLERFPGMSLARMQDIGGLRAVVPSLKSIYRLRESYLQSKWDHVLVSEYDYIKNPKDSGYRGIHLVYKYNNRKGEAKHYEGLQLEIQIRNEVQHAWATAVETAGVFLNQALKSSMGNVRWLEFFEYASSSFALMEDCEVLTAHRHLSKYEILKNTMAIASELEVIDKLTVYNSIVEELHHTQDEKTHYYLLELNTQDRNVSVSGYSREELPKATSDYLDREKAAKGNESVQIVLVAAQSVSALKKAYPNYFLDTGRFVTRLRRIGIIVARGVYPPAPPVPNPKRQVASRAVK</sequence>
<evidence type="ECO:0000313" key="4">
    <source>
        <dbReference type="Proteomes" id="UP000050411"/>
    </source>
</evidence>
<dbReference type="InterPro" id="IPR043519">
    <property type="entry name" value="NT_sf"/>
</dbReference>